<dbReference type="OrthoDB" id="9797416at2"/>
<dbReference type="AlphaFoldDB" id="A0A3A8NXL7"/>
<dbReference type="NCBIfam" id="TIGR01549">
    <property type="entry name" value="HAD-SF-IA-v1"/>
    <property type="match status" value="1"/>
</dbReference>
<keyword evidence="2 4" id="KW-0378">Hydrolase</keyword>
<dbReference type="Proteomes" id="UP000273405">
    <property type="component" value="Unassembled WGS sequence"/>
</dbReference>
<name>A0A3A8NXL7_9BACT</name>
<comment type="subunit">
    <text evidence="4">Monomer.</text>
</comment>
<dbReference type="UniPathway" id="UPA00904">
    <property type="reaction ID" value="UER00876"/>
</dbReference>
<dbReference type="GO" id="GO:0000287">
    <property type="term" value="F:magnesium ion binding"/>
    <property type="evidence" value="ECO:0007669"/>
    <property type="project" value="UniProtKB-UniRule"/>
</dbReference>
<dbReference type="InterPro" id="IPR023214">
    <property type="entry name" value="HAD_sf"/>
</dbReference>
<dbReference type="SFLD" id="SFLDG01133">
    <property type="entry name" value="C1.5.4:_Enolase-phosphatase_Li"/>
    <property type="match status" value="1"/>
</dbReference>
<dbReference type="NCBIfam" id="TIGR01691">
    <property type="entry name" value="enolase-ppase"/>
    <property type="match status" value="1"/>
</dbReference>
<keyword evidence="4" id="KW-0460">Magnesium</keyword>
<accession>A0A3A8NXL7</accession>
<dbReference type="EC" id="3.1.3.77" evidence="4"/>
<evidence type="ECO:0000256" key="1">
    <source>
        <dbReference type="ARBA" id="ARBA00022605"/>
    </source>
</evidence>
<dbReference type="RefSeq" id="WP_120623273.1">
    <property type="nucleotide sequence ID" value="NZ_RAWG01000002.1"/>
</dbReference>
<dbReference type="SUPFAM" id="SSF56784">
    <property type="entry name" value="HAD-like"/>
    <property type="match status" value="1"/>
</dbReference>
<dbReference type="PRINTS" id="PR00413">
    <property type="entry name" value="HADHALOGNASE"/>
</dbReference>
<evidence type="ECO:0000256" key="4">
    <source>
        <dbReference type="HAMAP-Rule" id="MF_01681"/>
    </source>
</evidence>
<comment type="catalytic activity">
    <reaction evidence="4">
        <text>5-methylsulfanyl-2,3-dioxopentyl phosphate + H2O = 1,2-dihydroxy-5-(methylsulfanyl)pent-1-en-3-one + phosphate</text>
        <dbReference type="Rhea" id="RHEA:21700"/>
        <dbReference type="ChEBI" id="CHEBI:15377"/>
        <dbReference type="ChEBI" id="CHEBI:43474"/>
        <dbReference type="ChEBI" id="CHEBI:49252"/>
        <dbReference type="ChEBI" id="CHEBI:58828"/>
        <dbReference type="EC" id="3.1.3.77"/>
    </reaction>
</comment>
<dbReference type="PANTHER" id="PTHR20371">
    <property type="entry name" value="ENOLASE-PHOSPHATASE E1"/>
    <property type="match status" value="1"/>
</dbReference>
<dbReference type="GO" id="GO:0019509">
    <property type="term" value="P:L-methionine salvage from methylthioadenosine"/>
    <property type="evidence" value="ECO:0007669"/>
    <property type="project" value="UniProtKB-UniRule"/>
</dbReference>
<reference evidence="6" key="1">
    <citation type="submission" date="2018-09" db="EMBL/GenBank/DDBJ databases">
        <authorList>
            <person name="Livingstone P.G."/>
            <person name="Whitworth D.E."/>
        </authorList>
    </citation>
    <scope>NUCLEOTIDE SEQUENCE [LARGE SCALE GENOMIC DNA]</scope>
    <source>
        <strain evidence="6">CA040B</strain>
    </source>
</reference>
<keyword evidence="4" id="KW-0479">Metal-binding</keyword>
<gene>
    <name evidence="4 5" type="primary">mtnC</name>
    <name evidence="5" type="ORF">D7X12_00375</name>
</gene>
<protein>
    <recommendedName>
        <fullName evidence="4">Enolase-phosphatase E1</fullName>
        <ecNumber evidence="4">3.1.3.77</ecNumber>
    </recommendedName>
    <alternativeName>
        <fullName evidence="4">2,3-diketo-5-methylthio-1-phosphopentane phosphatase</fullName>
    </alternativeName>
</protein>
<dbReference type="SFLD" id="SFLDG01129">
    <property type="entry name" value="C1.5:_HAD__Beta-PGM__Phosphata"/>
    <property type="match status" value="1"/>
</dbReference>
<dbReference type="Pfam" id="PF00702">
    <property type="entry name" value="Hydrolase"/>
    <property type="match status" value="1"/>
</dbReference>
<dbReference type="InterPro" id="IPR023943">
    <property type="entry name" value="Enolase-ppase_E1"/>
</dbReference>
<keyword evidence="6" id="KW-1185">Reference proteome</keyword>
<evidence type="ECO:0000256" key="2">
    <source>
        <dbReference type="ARBA" id="ARBA00022801"/>
    </source>
</evidence>
<dbReference type="GO" id="GO:0043716">
    <property type="term" value="F:2-hydroxy-3-keto-5-methylthiopentenyl-1-phosphate phosphatase activity"/>
    <property type="evidence" value="ECO:0007669"/>
    <property type="project" value="UniProtKB-UniRule"/>
</dbReference>
<dbReference type="CDD" id="cd01629">
    <property type="entry name" value="HAD_EP"/>
    <property type="match status" value="1"/>
</dbReference>
<dbReference type="SFLD" id="SFLDF00044">
    <property type="entry name" value="enolase-phosphatase"/>
    <property type="match status" value="1"/>
</dbReference>
<sequence length="233" mass="25016">MSGPVAVVTDIEGTTSSIAFVKDVLFPFARKHLVEYVALHGNEPTVRQCLSDARTLAGEPGLDDVSTVALLQRWLDEDRKATPLKTLQGLIWADGYARGDLKGHVHADAARALRAWHARGLRLYVYSSGSVAAQKLIFGYSVEGDLTPLFSGYFDTTTGPKVEAASYTKIAQALELPPGDILFLSDSVAELHAARQAGLSTACLDRGEVAIPPGHGHPTFPDFTSLDPFARVS</sequence>
<dbReference type="HAMAP" id="MF_01681">
    <property type="entry name" value="Salvage_MtnC"/>
    <property type="match status" value="1"/>
</dbReference>
<dbReference type="PANTHER" id="PTHR20371:SF1">
    <property type="entry name" value="ENOLASE-PHOSPHATASE E1"/>
    <property type="match status" value="1"/>
</dbReference>
<comment type="similarity">
    <text evidence="4">Belongs to the HAD-like hydrolase superfamily. MasA/MtnC family.</text>
</comment>
<evidence type="ECO:0000256" key="3">
    <source>
        <dbReference type="ARBA" id="ARBA00023167"/>
    </source>
</evidence>
<keyword evidence="1 4" id="KW-0028">Amino-acid biosynthesis</keyword>
<evidence type="ECO:0000313" key="6">
    <source>
        <dbReference type="Proteomes" id="UP000273405"/>
    </source>
</evidence>
<dbReference type="SFLD" id="SFLDS00003">
    <property type="entry name" value="Haloacid_Dehalogenase"/>
    <property type="match status" value="1"/>
</dbReference>
<comment type="function">
    <text evidence="4">Bifunctional enzyme that catalyzes the enolization of 2,3-diketo-5-methylthiopentyl-1-phosphate (DK-MTP-1-P) into the intermediate 2-hydroxy-3-keto-5-methylthiopentenyl-1-phosphate (HK-MTPenyl-1-P), which is then dephosphorylated to form the acireductone 1,2-dihydroxy-3-keto-5-methylthiopentene (DHK-MTPene).</text>
</comment>
<dbReference type="InterPro" id="IPR006439">
    <property type="entry name" value="HAD-SF_hydro_IA"/>
</dbReference>
<evidence type="ECO:0000313" key="5">
    <source>
        <dbReference type="EMBL" id="RKH48249.1"/>
    </source>
</evidence>
<dbReference type="Gene3D" id="1.10.720.60">
    <property type="match status" value="1"/>
</dbReference>
<dbReference type="GO" id="GO:0043874">
    <property type="term" value="F:acireductone synthase activity"/>
    <property type="evidence" value="ECO:0007669"/>
    <property type="project" value="UniProtKB-EC"/>
</dbReference>
<organism evidence="5 6">
    <name type="scientific">Corallococcus sicarius</name>
    <dbReference type="NCBI Taxonomy" id="2316726"/>
    <lineage>
        <taxon>Bacteria</taxon>
        <taxon>Pseudomonadati</taxon>
        <taxon>Myxococcota</taxon>
        <taxon>Myxococcia</taxon>
        <taxon>Myxococcales</taxon>
        <taxon>Cystobacterineae</taxon>
        <taxon>Myxococcaceae</taxon>
        <taxon>Corallococcus</taxon>
    </lineage>
</organism>
<comment type="pathway">
    <text evidence="4">Amino-acid biosynthesis; L-methionine biosynthesis via salvage pathway; L-methionine from S-methyl-5-thio-alpha-D-ribose 1-phosphate: step 4/6.</text>
</comment>
<comment type="pathway">
    <text evidence="4">Amino-acid biosynthesis; L-methionine biosynthesis via salvage pathway; L-methionine from S-methyl-5-thio-alpha-D-ribose 1-phosphate: step 3/6.</text>
</comment>
<proteinExistence type="inferred from homology"/>
<dbReference type="InterPro" id="IPR036412">
    <property type="entry name" value="HAD-like_sf"/>
</dbReference>
<comment type="caution">
    <text evidence="5">The sequence shown here is derived from an EMBL/GenBank/DDBJ whole genome shotgun (WGS) entry which is preliminary data.</text>
</comment>
<dbReference type="GO" id="GO:0043715">
    <property type="term" value="F:2,3-diketo-5-methylthiopentyl-1-phosphate enolase activity"/>
    <property type="evidence" value="ECO:0007669"/>
    <property type="project" value="UniProtKB-UniRule"/>
</dbReference>
<dbReference type="EMBL" id="RAWG01000002">
    <property type="protein sequence ID" value="RKH48249.1"/>
    <property type="molecule type" value="Genomic_DNA"/>
</dbReference>
<keyword evidence="3 4" id="KW-0486">Methionine biosynthesis</keyword>
<dbReference type="Gene3D" id="3.40.50.1000">
    <property type="entry name" value="HAD superfamily/HAD-like"/>
    <property type="match status" value="1"/>
</dbReference>
<comment type="cofactor">
    <cofactor evidence="4">
        <name>Mg(2+)</name>
        <dbReference type="ChEBI" id="CHEBI:18420"/>
    </cofactor>
    <text evidence="4">Binds 1 Mg(2+) ion per subunit.</text>
</comment>